<evidence type="ECO:0000313" key="9">
    <source>
        <dbReference type="EMBL" id="RGC15565.1"/>
    </source>
</evidence>
<accession>A0A3E2VXQ5</accession>
<keyword evidence="4 7" id="KW-0812">Transmembrane</keyword>
<keyword evidence="3" id="KW-1003">Cell membrane</keyword>
<sequence>MPKYIIKRVLIGFVTLFVLASVTFFLMKATPGSPFSLAKYKTPEALAAAEAKYNLDKPLMEQYVIYLKGVAQGNLGESMINTGRSVSYYIKTGFPVTARLGLIAFVLALVGGIALGTGAALSRHKWVNNLCMFVATIGVSVPSFLIAMIMLIIFGVQLHILPFIGLNSPLNYIMPALSLAFYPIAMIARLTRSSMLEVMNQDYIILARSKGTPYKKVVIKHALKNAMLPVVTYAGPMFAFMLTGSFVIESVFSIPGIGSAFVSCITTRDYPIIMGLTIFLGFLVITFNLITDILSAIIDPRIKLD</sequence>
<dbReference type="InterPro" id="IPR035906">
    <property type="entry name" value="MetI-like_sf"/>
</dbReference>
<dbReference type="GO" id="GO:0005886">
    <property type="term" value="C:plasma membrane"/>
    <property type="evidence" value="ECO:0007669"/>
    <property type="project" value="UniProtKB-SubCell"/>
</dbReference>
<feature type="transmembrane region" description="Helical" evidence="7">
    <location>
        <begin position="272"/>
        <end position="298"/>
    </location>
</feature>
<reference evidence="9" key="1">
    <citation type="submission" date="2018-08" db="EMBL/GenBank/DDBJ databases">
        <title>A genome reference for cultivated species of the human gut microbiota.</title>
        <authorList>
            <person name="Zou Y."/>
            <person name="Xue W."/>
            <person name="Luo G."/>
        </authorList>
    </citation>
    <scope>NUCLEOTIDE SEQUENCE [LARGE SCALE GENOMIC DNA]</scope>
    <source>
        <strain evidence="9">OF01-2LB</strain>
    </source>
</reference>
<comment type="subcellular location">
    <subcellularLocation>
        <location evidence="1 7">Cell membrane</location>
        <topology evidence="1 7">Multi-pass membrane protein</topology>
    </subcellularLocation>
</comment>
<dbReference type="PANTHER" id="PTHR43163:SF6">
    <property type="entry name" value="DIPEPTIDE TRANSPORT SYSTEM PERMEASE PROTEIN DPPB-RELATED"/>
    <property type="match status" value="1"/>
</dbReference>
<dbReference type="Pfam" id="PF19300">
    <property type="entry name" value="BPD_transp_1_N"/>
    <property type="match status" value="1"/>
</dbReference>
<dbReference type="Proteomes" id="UP000260025">
    <property type="component" value="Unassembled WGS sequence"/>
</dbReference>
<dbReference type="PROSITE" id="PS50928">
    <property type="entry name" value="ABC_TM1"/>
    <property type="match status" value="1"/>
</dbReference>
<dbReference type="InterPro" id="IPR045621">
    <property type="entry name" value="BPD_transp_1_N"/>
</dbReference>
<dbReference type="OrthoDB" id="9806409at2"/>
<evidence type="ECO:0000256" key="6">
    <source>
        <dbReference type="ARBA" id="ARBA00023136"/>
    </source>
</evidence>
<name>A0A3E2VXQ5_CLOIN</name>
<keyword evidence="5 7" id="KW-1133">Transmembrane helix</keyword>
<evidence type="ECO:0000256" key="3">
    <source>
        <dbReference type="ARBA" id="ARBA00022475"/>
    </source>
</evidence>
<gene>
    <name evidence="9" type="ORF">DXA38_10455</name>
</gene>
<comment type="caution">
    <text evidence="9">The sequence shown here is derived from an EMBL/GenBank/DDBJ whole genome shotgun (WGS) entry which is preliminary data.</text>
</comment>
<evidence type="ECO:0000256" key="2">
    <source>
        <dbReference type="ARBA" id="ARBA00022448"/>
    </source>
</evidence>
<feature type="domain" description="ABC transmembrane type-1" evidence="8">
    <location>
        <begin position="94"/>
        <end position="291"/>
    </location>
</feature>
<dbReference type="AlphaFoldDB" id="A0A3E2VXQ5"/>
<dbReference type="GO" id="GO:0055085">
    <property type="term" value="P:transmembrane transport"/>
    <property type="evidence" value="ECO:0007669"/>
    <property type="project" value="InterPro"/>
</dbReference>
<dbReference type="InterPro" id="IPR000515">
    <property type="entry name" value="MetI-like"/>
</dbReference>
<feature type="transmembrane region" description="Helical" evidence="7">
    <location>
        <begin position="9"/>
        <end position="27"/>
    </location>
</feature>
<dbReference type="Gene3D" id="1.10.3720.10">
    <property type="entry name" value="MetI-like"/>
    <property type="match status" value="1"/>
</dbReference>
<dbReference type="EMBL" id="QVEV01000013">
    <property type="protein sequence ID" value="RGC15565.1"/>
    <property type="molecule type" value="Genomic_DNA"/>
</dbReference>
<proteinExistence type="inferred from homology"/>
<evidence type="ECO:0000256" key="4">
    <source>
        <dbReference type="ARBA" id="ARBA00022692"/>
    </source>
</evidence>
<evidence type="ECO:0000256" key="7">
    <source>
        <dbReference type="RuleBase" id="RU363032"/>
    </source>
</evidence>
<keyword evidence="6 7" id="KW-0472">Membrane</keyword>
<protein>
    <submittedName>
        <fullName evidence="9">ABC transporter permease</fullName>
    </submittedName>
</protein>
<dbReference type="CDD" id="cd06261">
    <property type="entry name" value="TM_PBP2"/>
    <property type="match status" value="1"/>
</dbReference>
<evidence type="ECO:0000256" key="5">
    <source>
        <dbReference type="ARBA" id="ARBA00022989"/>
    </source>
</evidence>
<dbReference type="PANTHER" id="PTHR43163">
    <property type="entry name" value="DIPEPTIDE TRANSPORT SYSTEM PERMEASE PROTEIN DPPB-RELATED"/>
    <property type="match status" value="1"/>
</dbReference>
<keyword evidence="2 7" id="KW-0813">Transport</keyword>
<dbReference type="Pfam" id="PF00528">
    <property type="entry name" value="BPD_transp_1"/>
    <property type="match status" value="1"/>
</dbReference>
<feature type="transmembrane region" description="Helical" evidence="7">
    <location>
        <begin position="100"/>
        <end position="121"/>
    </location>
</feature>
<organism evidence="9">
    <name type="scientific">Clostridium innocuum</name>
    <dbReference type="NCBI Taxonomy" id="1522"/>
    <lineage>
        <taxon>Bacteria</taxon>
        <taxon>Bacillati</taxon>
        <taxon>Bacillota</taxon>
        <taxon>Clostridia</taxon>
        <taxon>Eubacteriales</taxon>
        <taxon>Clostridiaceae</taxon>
        <taxon>Clostridium</taxon>
    </lineage>
</organism>
<dbReference type="RefSeq" id="WP_117443143.1">
    <property type="nucleotide sequence ID" value="NZ_JAJFEN010000060.1"/>
</dbReference>
<feature type="transmembrane region" description="Helical" evidence="7">
    <location>
        <begin position="230"/>
        <end position="252"/>
    </location>
</feature>
<evidence type="ECO:0000259" key="8">
    <source>
        <dbReference type="PROSITE" id="PS50928"/>
    </source>
</evidence>
<feature type="transmembrane region" description="Helical" evidence="7">
    <location>
        <begin position="133"/>
        <end position="160"/>
    </location>
</feature>
<evidence type="ECO:0000256" key="1">
    <source>
        <dbReference type="ARBA" id="ARBA00004651"/>
    </source>
</evidence>
<dbReference type="SUPFAM" id="SSF161098">
    <property type="entry name" value="MetI-like"/>
    <property type="match status" value="1"/>
</dbReference>
<comment type="similarity">
    <text evidence="7">Belongs to the binding-protein-dependent transport system permease family.</text>
</comment>